<accession>A0A498J3H7</accession>
<evidence type="ECO:0000313" key="2">
    <source>
        <dbReference type="EMBL" id="RXH88864.1"/>
    </source>
</evidence>
<evidence type="ECO:0000256" key="1">
    <source>
        <dbReference type="SAM" id="Phobius"/>
    </source>
</evidence>
<protein>
    <submittedName>
        <fullName evidence="2">Uncharacterized protein</fullName>
    </submittedName>
</protein>
<gene>
    <name evidence="2" type="ORF">DVH24_000463</name>
</gene>
<reference evidence="2 3" key="1">
    <citation type="submission" date="2018-10" db="EMBL/GenBank/DDBJ databases">
        <title>A high-quality apple genome assembly.</title>
        <authorList>
            <person name="Hu J."/>
        </authorList>
    </citation>
    <scope>NUCLEOTIDE SEQUENCE [LARGE SCALE GENOMIC DNA]</scope>
    <source>
        <strain evidence="3">cv. HFTH1</strain>
        <tissue evidence="2">Young leaf</tissue>
    </source>
</reference>
<feature type="transmembrane region" description="Helical" evidence="1">
    <location>
        <begin position="154"/>
        <end position="173"/>
    </location>
</feature>
<sequence>MKLMRDWRREINGIRVKKTREGGKDEERTDQNGCNLSTPKTEKFSEICENGCVRYGLSSMQGWRTTMEDVVIFHIKIHLFLRHGKRSPSFGDATLSIHDGVKAEEKFEMSGTVPDLPLESLRIKSRAFIEAGATGLGGQMTKEEVKSLNKRSELFLHAFALQFVGCFIWHLLFNMRNEFLLSNYL</sequence>
<dbReference type="InterPro" id="IPR036457">
    <property type="entry name" value="PPM-type-like_dom_sf"/>
</dbReference>
<comment type="caution">
    <text evidence="2">The sequence shown here is derived from an EMBL/GenBank/DDBJ whole genome shotgun (WGS) entry which is preliminary data.</text>
</comment>
<keyword evidence="1" id="KW-1133">Transmembrane helix</keyword>
<evidence type="ECO:0000313" key="3">
    <source>
        <dbReference type="Proteomes" id="UP000290289"/>
    </source>
</evidence>
<organism evidence="2 3">
    <name type="scientific">Malus domestica</name>
    <name type="common">Apple</name>
    <name type="synonym">Pyrus malus</name>
    <dbReference type="NCBI Taxonomy" id="3750"/>
    <lineage>
        <taxon>Eukaryota</taxon>
        <taxon>Viridiplantae</taxon>
        <taxon>Streptophyta</taxon>
        <taxon>Embryophyta</taxon>
        <taxon>Tracheophyta</taxon>
        <taxon>Spermatophyta</taxon>
        <taxon>Magnoliopsida</taxon>
        <taxon>eudicotyledons</taxon>
        <taxon>Gunneridae</taxon>
        <taxon>Pentapetalae</taxon>
        <taxon>rosids</taxon>
        <taxon>fabids</taxon>
        <taxon>Rosales</taxon>
        <taxon>Rosaceae</taxon>
        <taxon>Amygdaloideae</taxon>
        <taxon>Maleae</taxon>
        <taxon>Malus</taxon>
    </lineage>
</organism>
<keyword evidence="3" id="KW-1185">Reference proteome</keyword>
<dbReference type="Proteomes" id="UP000290289">
    <property type="component" value="Chromosome 9"/>
</dbReference>
<proteinExistence type="predicted"/>
<name>A0A498J3H7_MALDO</name>
<dbReference type="EMBL" id="RDQH01000335">
    <property type="protein sequence ID" value="RXH88864.1"/>
    <property type="molecule type" value="Genomic_DNA"/>
</dbReference>
<dbReference type="SUPFAM" id="SSF81606">
    <property type="entry name" value="PP2C-like"/>
    <property type="match status" value="1"/>
</dbReference>
<keyword evidence="1" id="KW-0812">Transmembrane</keyword>
<dbReference type="Gene3D" id="3.60.40.10">
    <property type="entry name" value="PPM-type phosphatase domain"/>
    <property type="match status" value="1"/>
</dbReference>
<dbReference type="AlphaFoldDB" id="A0A498J3H7"/>
<keyword evidence="1" id="KW-0472">Membrane</keyword>